<keyword evidence="1" id="KW-0614">Plasmid</keyword>
<dbReference type="EMBL" id="CP113528">
    <property type="protein sequence ID" value="WDV09310.1"/>
    <property type="molecule type" value="Genomic_DNA"/>
</dbReference>
<sequence>MVNNNKIKPNNYKTIVVGEVGKGMSFKVGTPYNNVVDREEVSYAEDFIMRSTTQALNTISRLLR</sequence>
<proteinExistence type="predicted"/>
<reference evidence="1" key="1">
    <citation type="submission" date="2022-11" db="EMBL/GenBank/DDBJ databases">
        <title>Lysinibacillus irui.</title>
        <authorList>
            <person name="Akintayo S.O."/>
        </authorList>
    </citation>
    <scope>NUCLEOTIDE SEQUENCE</scope>
    <source>
        <strain evidence="1">IRB4-01</strain>
        <plasmid evidence="1">unnamed</plasmid>
    </source>
</reference>
<accession>A0AAJ5UZ34</accession>
<dbReference type="RefSeq" id="WP_274797527.1">
    <property type="nucleotide sequence ID" value="NZ_CP113528.1"/>
</dbReference>
<gene>
    <name evidence="1" type="ORF">OU989_22565</name>
</gene>
<dbReference type="AlphaFoldDB" id="A0AAJ5UZ34"/>
<name>A0AAJ5UZ34_9BACI</name>
<evidence type="ECO:0000313" key="1">
    <source>
        <dbReference type="EMBL" id="WDV09310.1"/>
    </source>
</evidence>
<evidence type="ECO:0000313" key="2">
    <source>
        <dbReference type="Proteomes" id="UP001219585"/>
    </source>
</evidence>
<dbReference type="Proteomes" id="UP001219585">
    <property type="component" value="Plasmid unnamed"/>
</dbReference>
<protein>
    <submittedName>
        <fullName evidence="1">Uncharacterized protein</fullName>
    </submittedName>
</protein>
<geneLocation type="plasmid" evidence="1 2">
    <name>unnamed</name>
</geneLocation>
<organism evidence="1 2">
    <name type="scientific">Lysinibacillus irui</name>
    <dbReference type="NCBI Taxonomy" id="2998077"/>
    <lineage>
        <taxon>Bacteria</taxon>
        <taxon>Bacillati</taxon>
        <taxon>Bacillota</taxon>
        <taxon>Bacilli</taxon>
        <taxon>Bacillales</taxon>
        <taxon>Bacillaceae</taxon>
        <taxon>Lysinibacillus</taxon>
    </lineage>
</organism>
<dbReference type="KEGG" id="liu:OU989_22565"/>